<evidence type="ECO:0000256" key="2">
    <source>
        <dbReference type="ARBA" id="ARBA00012415"/>
    </source>
</evidence>
<feature type="binding site" evidence="6">
    <location>
        <position position="186"/>
    </location>
    <ligand>
        <name>substrate</name>
    </ligand>
</feature>
<dbReference type="InterPro" id="IPR016267">
    <property type="entry name" value="UDPGP_trans"/>
</dbReference>
<keyword evidence="4 5" id="KW-0548">Nucleotidyltransferase</keyword>
<dbReference type="Pfam" id="PF01704">
    <property type="entry name" value="UDPGP"/>
    <property type="match status" value="1"/>
</dbReference>
<keyword evidence="10" id="KW-1185">Reference proteome</keyword>
<dbReference type="Gene3D" id="3.90.550.10">
    <property type="entry name" value="Spore Coat Polysaccharide Biosynthesis Protein SpsA, Chain A"/>
    <property type="match status" value="1"/>
</dbReference>
<protein>
    <recommendedName>
        <fullName evidence="2 5">UTP--glucose-1-phosphate uridylyltransferase</fullName>
        <ecNumber evidence="2 5">2.7.7.9</ecNumber>
    </recommendedName>
</protein>
<feature type="binding site" evidence="7">
    <location>
        <position position="157"/>
    </location>
    <ligand>
        <name>UTP</name>
        <dbReference type="ChEBI" id="CHEBI:46398"/>
    </ligand>
</feature>
<name>A0A9P1BJN5_9DINO</name>
<feature type="binding site" evidence="7">
    <location>
        <position position="93"/>
    </location>
    <ligand>
        <name>UTP</name>
        <dbReference type="ChEBI" id="CHEBI:46398"/>
    </ligand>
</feature>
<dbReference type="EMBL" id="CAMXCT020000146">
    <property type="protein sequence ID" value="CAL1127987.1"/>
    <property type="molecule type" value="Genomic_DNA"/>
</dbReference>
<evidence type="ECO:0000256" key="3">
    <source>
        <dbReference type="ARBA" id="ARBA00022679"/>
    </source>
</evidence>
<evidence type="ECO:0000313" key="10">
    <source>
        <dbReference type="Proteomes" id="UP001152797"/>
    </source>
</evidence>
<gene>
    <name evidence="8" type="ORF">C1SCF055_LOCUS3000</name>
</gene>
<feature type="binding site" evidence="7">
    <location>
        <position position="362"/>
    </location>
    <ligand>
        <name>UTP</name>
        <dbReference type="ChEBI" id="CHEBI:46398"/>
    </ligand>
</feature>
<dbReference type="PANTHER" id="PTHR43511">
    <property type="match status" value="1"/>
</dbReference>
<dbReference type="GO" id="GO:0003983">
    <property type="term" value="F:UTP:glucose-1-phosphate uridylyltransferase activity"/>
    <property type="evidence" value="ECO:0007669"/>
    <property type="project" value="UniProtKB-EC"/>
</dbReference>
<evidence type="ECO:0000256" key="6">
    <source>
        <dbReference type="PIRSR" id="PIRSR000806-1"/>
    </source>
</evidence>
<accession>A0A9P1BJN5</accession>
<feature type="binding site" evidence="7">
    <location>
        <position position="185"/>
    </location>
    <ligand>
        <name>UTP</name>
        <dbReference type="ChEBI" id="CHEBI:46398"/>
    </ligand>
</feature>
<evidence type="ECO:0000256" key="1">
    <source>
        <dbReference type="ARBA" id="ARBA00010401"/>
    </source>
</evidence>
<dbReference type="Proteomes" id="UP001152797">
    <property type="component" value="Unassembled WGS sequence"/>
</dbReference>
<dbReference type="SUPFAM" id="SSF53448">
    <property type="entry name" value="Nucleotide-diphospho-sugar transferases"/>
    <property type="match status" value="1"/>
</dbReference>
<dbReference type="CDD" id="cd00897">
    <property type="entry name" value="UGPase_euk"/>
    <property type="match status" value="1"/>
</dbReference>
<proteinExistence type="inferred from homology"/>
<dbReference type="EMBL" id="CAMXCT010000146">
    <property type="protein sequence ID" value="CAI3974612.1"/>
    <property type="molecule type" value="Genomic_DNA"/>
</dbReference>
<evidence type="ECO:0000256" key="5">
    <source>
        <dbReference type="PIRNR" id="PIRNR000806"/>
    </source>
</evidence>
<comment type="caution">
    <text evidence="8">The sequence shown here is derived from an EMBL/GenBank/DDBJ whole genome shotgun (WGS) entry which is preliminary data.</text>
</comment>
<sequence>MSFEELWPEYEAKMKAGGKESASDAAISAFKYNFKVLASGASTMIPESQLEPVAALPDLEALNISVDPALLKETVVLKLNGGLGTSMGLDKAKSLLHVTDGNTFLDLIAKQVDWMKKKYSMPDLKFMLMNSFSTSADTLQALSKYPDLGGEDLEFVQNKAPKVAAENLKPVVWPADPGHEWCPPGHGDLYPAMLGSGALDKLLAQGVKYMFVSNSDNLGATLDLKLLTHFAQSGAPFLMEVAARTDADKKGGHLAVLKGGGLTLRESAQCPKEDEKAFQDVSKYAYFNTNNLWVHLGKLKELFDKSGGALPLPVMKNDKTVDPRDKKSTKVIQLETAMGAAISCFEGAQAIRIPRSRFAPVKKCDDLLALRSDAYKLTEDFRIELIPERQGVPPIVKLDDLYKFVDGLEKLIPNGVPSLKDCTSLKVEGPMEFAPGVIIRGKVVFKNSFCPFSSEKKVIAARVYQNEVVELS</sequence>
<comment type="similarity">
    <text evidence="1 5">Belongs to the UDPGP type 1 family.</text>
</comment>
<dbReference type="GO" id="GO:0006011">
    <property type="term" value="P:UDP-alpha-D-glucose metabolic process"/>
    <property type="evidence" value="ECO:0007669"/>
    <property type="project" value="UniProtKB-UniRule"/>
</dbReference>
<organism evidence="8">
    <name type="scientific">Cladocopium goreaui</name>
    <dbReference type="NCBI Taxonomy" id="2562237"/>
    <lineage>
        <taxon>Eukaryota</taxon>
        <taxon>Sar</taxon>
        <taxon>Alveolata</taxon>
        <taxon>Dinophyceae</taxon>
        <taxon>Suessiales</taxon>
        <taxon>Symbiodiniaceae</taxon>
        <taxon>Cladocopium</taxon>
    </lineage>
</organism>
<dbReference type="InterPro" id="IPR002618">
    <property type="entry name" value="UDPGP_fam"/>
</dbReference>
<comment type="catalytic activity">
    <reaction evidence="5">
        <text>alpha-D-glucose 1-phosphate + UTP + H(+) = UDP-alpha-D-glucose + diphosphate</text>
        <dbReference type="Rhea" id="RHEA:19889"/>
        <dbReference type="ChEBI" id="CHEBI:15378"/>
        <dbReference type="ChEBI" id="CHEBI:33019"/>
        <dbReference type="ChEBI" id="CHEBI:46398"/>
        <dbReference type="ChEBI" id="CHEBI:58601"/>
        <dbReference type="ChEBI" id="CHEBI:58885"/>
        <dbReference type="EC" id="2.7.7.9"/>
    </reaction>
</comment>
<feature type="binding site" evidence="7">
    <location>
        <position position="216"/>
    </location>
    <ligand>
        <name>UTP</name>
        <dbReference type="ChEBI" id="CHEBI:46398"/>
    </ligand>
</feature>
<evidence type="ECO:0000313" key="9">
    <source>
        <dbReference type="EMBL" id="CAL4761924.1"/>
    </source>
</evidence>
<dbReference type="PIRSF" id="PIRSF000806">
    <property type="entry name" value="UDPGP"/>
    <property type="match status" value="1"/>
</dbReference>
<evidence type="ECO:0000256" key="7">
    <source>
        <dbReference type="PIRSR" id="PIRSR000806-2"/>
    </source>
</evidence>
<dbReference type="EMBL" id="CAMXCT030000146">
    <property type="protein sequence ID" value="CAL4761924.1"/>
    <property type="molecule type" value="Genomic_DNA"/>
</dbReference>
<evidence type="ECO:0000313" key="8">
    <source>
        <dbReference type="EMBL" id="CAI3974612.1"/>
    </source>
</evidence>
<dbReference type="OrthoDB" id="932129at2759"/>
<reference evidence="9 10" key="2">
    <citation type="submission" date="2024-05" db="EMBL/GenBank/DDBJ databases">
        <authorList>
            <person name="Chen Y."/>
            <person name="Shah S."/>
            <person name="Dougan E. K."/>
            <person name="Thang M."/>
            <person name="Chan C."/>
        </authorList>
    </citation>
    <scope>NUCLEOTIDE SEQUENCE [LARGE SCALE GENOMIC DNA]</scope>
</reference>
<dbReference type="AlphaFoldDB" id="A0A9P1BJN5"/>
<reference evidence="8" key="1">
    <citation type="submission" date="2022-10" db="EMBL/GenBank/DDBJ databases">
        <authorList>
            <person name="Chen Y."/>
            <person name="Dougan E. K."/>
            <person name="Chan C."/>
            <person name="Rhodes N."/>
            <person name="Thang M."/>
        </authorList>
    </citation>
    <scope>NUCLEOTIDE SEQUENCE</scope>
</reference>
<keyword evidence="3 5" id="KW-0808">Transferase</keyword>
<evidence type="ECO:0000256" key="4">
    <source>
        <dbReference type="ARBA" id="ARBA00022695"/>
    </source>
</evidence>
<dbReference type="EC" id="2.7.7.9" evidence="2 5"/>
<dbReference type="InterPro" id="IPR029044">
    <property type="entry name" value="Nucleotide-diphossugar_trans"/>
</dbReference>
<dbReference type="Gene3D" id="2.160.10.10">
    <property type="entry name" value="Hexapeptide repeat proteins"/>
    <property type="match status" value="1"/>
</dbReference>
<dbReference type="FunFam" id="3.90.550.10:FF:000002">
    <property type="entry name" value="UTP--glucose-1-phosphate uridylyltransferase"/>
    <property type="match status" value="1"/>
</dbReference>